<sequence>MLSTDETEKQIPHDSDLDLVLRRLQEVRQSTNGPLQAIASLALSVYYSYQVSSLSKLSRECCEAVFIVVAAQARRNEAIPTFGAHPTWDIQSKIDKLLAKLHDVDIFARTFTSRGFLAAIFWRRCDMAKIKEYRTFMHDFILDDDFVPKRRDTTGRRTRFTTPRYDESGIVTENPQLFSEARGFHPSPAMQATSYLRYQRFYRQYFFSLGSTTAFLHHYRESEALLAHSNRHGSFGSFSHFNSSAPAA</sequence>
<comment type="caution">
    <text evidence="1">The sequence shown here is derived from an EMBL/GenBank/DDBJ whole genome shotgun (WGS) entry which is preliminary data.</text>
</comment>
<proteinExistence type="predicted"/>
<dbReference type="AlphaFoldDB" id="V2XK77"/>
<protein>
    <submittedName>
        <fullName evidence="1">Uncharacterized protein</fullName>
    </submittedName>
</protein>
<dbReference type="EMBL" id="AWSO01000214">
    <property type="protein sequence ID" value="ESK93246.1"/>
    <property type="molecule type" value="Genomic_DNA"/>
</dbReference>
<gene>
    <name evidence="1" type="ORF">Moror_14573</name>
</gene>
<dbReference type="KEGG" id="mrr:Moror_14573"/>
<evidence type="ECO:0000313" key="1">
    <source>
        <dbReference type="EMBL" id="ESK93246.1"/>
    </source>
</evidence>
<name>V2XK77_MONRO</name>
<keyword evidence="2" id="KW-1185">Reference proteome</keyword>
<dbReference type="Proteomes" id="UP000017559">
    <property type="component" value="Unassembled WGS sequence"/>
</dbReference>
<accession>V2XK77</accession>
<reference evidence="1 2" key="1">
    <citation type="journal article" date="2014" name="BMC Genomics">
        <title>Genome and secretome analysis of the hemibiotrophic fungal pathogen, Moniliophthora roreri, which causes frosty pod rot disease of cacao: mechanisms of the biotrophic and necrotrophic phases.</title>
        <authorList>
            <person name="Meinhardt L.W."/>
            <person name="Costa G.G.L."/>
            <person name="Thomazella D.P.T."/>
            <person name="Teixeira P.J.P.L."/>
            <person name="Carazzolle M.F."/>
            <person name="Schuster S.C."/>
            <person name="Carlson J.E."/>
            <person name="Guiltinan M.J."/>
            <person name="Mieczkowski P."/>
            <person name="Farmer A."/>
            <person name="Ramaraj T."/>
            <person name="Crozier J."/>
            <person name="Davis R.E."/>
            <person name="Shao J."/>
            <person name="Melnick R.L."/>
            <person name="Pereira G.A.G."/>
            <person name="Bailey B.A."/>
        </authorList>
    </citation>
    <scope>NUCLEOTIDE SEQUENCE [LARGE SCALE GENOMIC DNA]</scope>
    <source>
        <strain evidence="1 2">MCA 2997</strain>
    </source>
</reference>
<dbReference type="HOGENOM" id="CLU_1120400_0_0_1"/>
<evidence type="ECO:0000313" key="2">
    <source>
        <dbReference type="Proteomes" id="UP000017559"/>
    </source>
</evidence>
<organism evidence="1 2">
    <name type="scientific">Moniliophthora roreri (strain MCA 2997)</name>
    <name type="common">Cocoa frosty pod rot fungus</name>
    <name type="synonym">Crinipellis roreri</name>
    <dbReference type="NCBI Taxonomy" id="1381753"/>
    <lineage>
        <taxon>Eukaryota</taxon>
        <taxon>Fungi</taxon>
        <taxon>Dikarya</taxon>
        <taxon>Basidiomycota</taxon>
        <taxon>Agaricomycotina</taxon>
        <taxon>Agaricomycetes</taxon>
        <taxon>Agaricomycetidae</taxon>
        <taxon>Agaricales</taxon>
        <taxon>Marasmiineae</taxon>
        <taxon>Marasmiaceae</taxon>
        <taxon>Moniliophthora</taxon>
    </lineage>
</organism>